<dbReference type="SMART" id="SM00191">
    <property type="entry name" value="Int_alpha"/>
    <property type="match status" value="6"/>
</dbReference>
<dbReference type="Gene3D" id="2.130.10.130">
    <property type="entry name" value="Integrin alpha, N-terminal"/>
    <property type="match status" value="3"/>
</dbReference>
<evidence type="ECO:0000256" key="3">
    <source>
        <dbReference type="ARBA" id="ARBA00022801"/>
    </source>
</evidence>
<evidence type="ECO:0000313" key="7">
    <source>
        <dbReference type="Proteomes" id="UP000318720"/>
    </source>
</evidence>
<gene>
    <name evidence="6" type="ORF">Sipo8835_43910</name>
</gene>
<dbReference type="SUPFAM" id="SSF69318">
    <property type="entry name" value="Integrin alpha N-terminal domain"/>
    <property type="match status" value="1"/>
</dbReference>
<protein>
    <submittedName>
        <fullName evidence="6">Integrin-like protein</fullName>
    </submittedName>
</protein>
<comment type="caution">
    <text evidence="6">The sequence shown here is derived from an EMBL/GenBank/DDBJ whole genome shotgun (WGS) entry which is preliminary data.</text>
</comment>
<evidence type="ECO:0000313" key="6">
    <source>
        <dbReference type="EMBL" id="TQE15995.1"/>
    </source>
</evidence>
<dbReference type="GO" id="GO:0007229">
    <property type="term" value="P:integrin-mediated signaling pathway"/>
    <property type="evidence" value="ECO:0007669"/>
    <property type="project" value="UniProtKB-KW"/>
</dbReference>
<dbReference type="Pfam" id="PF01839">
    <property type="entry name" value="FG-GAP"/>
    <property type="match status" value="4"/>
</dbReference>
<dbReference type="GO" id="GO:0016787">
    <property type="term" value="F:hydrolase activity"/>
    <property type="evidence" value="ECO:0007669"/>
    <property type="project" value="UniProtKB-KW"/>
</dbReference>
<keyword evidence="4" id="KW-0325">Glycoprotein</keyword>
<dbReference type="GO" id="GO:0008305">
    <property type="term" value="C:integrin complex"/>
    <property type="evidence" value="ECO:0007669"/>
    <property type="project" value="InterPro"/>
</dbReference>
<dbReference type="PROSITE" id="PS51470">
    <property type="entry name" value="FG_GAP"/>
    <property type="match status" value="3"/>
</dbReference>
<dbReference type="GO" id="GO:0007155">
    <property type="term" value="P:cell adhesion"/>
    <property type="evidence" value="ECO:0007669"/>
    <property type="project" value="InterPro"/>
</dbReference>
<dbReference type="AlphaFoldDB" id="A0AAE8VT66"/>
<dbReference type="PANTHER" id="PTHR23221:SF7">
    <property type="entry name" value="PHOSPHATIDYLINOSITOL-GLYCAN-SPECIFIC PHOSPHOLIPASE D"/>
    <property type="match status" value="1"/>
</dbReference>
<organism evidence="6 7">
    <name type="scientific">Streptomyces ipomoeae</name>
    <dbReference type="NCBI Taxonomy" id="103232"/>
    <lineage>
        <taxon>Bacteria</taxon>
        <taxon>Bacillati</taxon>
        <taxon>Actinomycetota</taxon>
        <taxon>Actinomycetes</taxon>
        <taxon>Kitasatosporales</taxon>
        <taxon>Streptomycetaceae</taxon>
        <taxon>Streptomyces</taxon>
    </lineage>
</organism>
<keyword evidence="2" id="KW-0677">Repeat</keyword>
<feature type="signal peptide" evidence="5">
    <location>
        <begin position="1"/>
        <end position="44"/>
    </location>
</feature>
<evidence type="ECO:0000256" key="5">
    <source>
        <dbReference type="SAM" id="SignalP"/>
    </source>
</evidence>
<dbReference type="Proteomes" id="UP000318720">
    <property type="component" value="Unassembled WGS sequence"/>
</dbReference>
<keyword evidence="6" id="KW-0401">Integrin</keyword>
<dbReference type="InterPro" id="IPR013519">
    <property type="entry name" value="Int_alpha_beta-p"/>
</dbReference>
<evidence type="ECO:0000256" key="4">
    <source>
        <dbReference type="ARBA" id="ARBA00023180"/>
    </source>
</evidence>
<dbReference type="InterPro" id="IPR013517">
    <property type="entry name" value="FG-GAP"/>
</dbReference>
<keyword evidence="3" id="KW-0378">Hydrolase</keyword>
<dbReference type="RefSeq" id="WP_141586254.1">
    <property type="nucleotide sequence ID" value="NZ_SPAZ01000358.1"/>
</dbReference>
<proteinExistence type="predicted"/>
<dbReference type="EMBL" id="SPAZ01000358">
    <property type="protein sequence ID" value="TQE15995.1"/>
    <property type="molecule type" value="Genomic_DNA"/>
</dbReference>
<reference evidence="6 7" key="1">
    <citation type="submission" date="2019-03" db="EMBL/GenBank/DDBJ databases">
        <title>Comparative genomic analyses of the sweetpotato soil rot pathogen, Streptomyces ipomoeae.</title>
        <authorList>
            <person name="Ruschel Soares N."/>
            <person name="Badger J.H."/>
            <person name="Huguet-Tapia J.C."/>
            <person name="Clark C.A."/>
            <person name="Pettis G.S."/>
        </authorList>
    </citation>
    <scope>NUCLEOTIDE SEQUENCE [LARGE SCALE GENOMIC DNA]</scope>
    <source>
        <strain evidence="6 7">88-35</strain>
    </source>
</reference>
<accession>A0AAE8VT66</accession>
<dbReference type="PANTHER" id="PTHR23221">
    <property type="entry name" value="GLYCOSYLPHOSPHATIDYLINOSITOL PHOSPHOLIPASE D"/>
    <property type="match status" value="1"/>
</dbReference>
<evidence type="ECO:0000256" key="2">
    <source>
        <dbReference type="ARBA" id="ARBA00022737"/>
    </source>
</evidence>
<keyword evidence="1 5" id="KW-0732">Signal</keyword>
<dbReference type="InterPro" id="IPR028994">
    <property type="entry name" value="Integrin_alpha_N"/>
</dbReference>
<dbReference type="InterPro" id="IPR000413">
    <property type="entry name" value="Integrin_alpha"/>
</dbReference>
<dbReference type="PRINTS" id="PR01185">
    <property type="entry name" value="INTEGRINA"/>
</dbReference>
<name>A0AAE8VT66_9ACTN</name>
<sequence>MRRRTYAKATAGTTPTTTVTATATTAALALALALPLTVAFPATAAPATAPQPSPTTSDFNADGYPDLAVGVPDATVNGKAKAGYVNVVWGGPKGLGRHGSIRVTQATPEVPGTPEAGDRFGAAVVLEDLNGDGVAELLAGAPGEDVTGRGKDAGVVVAIGGAKGATKGRPGPGSNVLTGPSASSAYGWSVAAADLTGDGGRDIVIGGRDKVVLRAVVDDGEDVVVTTVLATPTGGRAPLLATGDFTADGTDDLALAFHTINAPYTQSHVRLWAWDPAEKRMANTWNSSNGAASALAAGDFDGDGLDDLALGECREIADENIDDPCGPESYAKGGGIHILYGDKNGSFGYHAQTLNQDTVGVYGVAEDGDRFGASLAVLDWNGDGRDDLIAGAPGEAIGTRRSAGAATLLLGHSSGIVDPYGEATSVQYHQNRPRVPGVAEAGDRFGEAVATADYDKDGTPDTAVGAPGENTRSGGVWLFPRTSVTGSYAITPKKLGLPSPSSALSYGNPLSSH</sequence>
<feature type="chain" id="PRO_5041920771" evidence="5">
    <location>
        <begin position="45"/>
        <end position="513"/>
    </location>
</feature>
<evidence type="ECO:0000256" key="1">
    <source>
        <dbReference type="ARBA" id="ARBA00022729"/>
    </source>
</evidence>